<evidence type="ECO:0000256" key="7">
    <source>
        <dbReference type="ARBA" id="ARBA00022777"/>
    </source>
</evidence>
<keyword evidence="4" id="KW-0597">Phosphoprotein</keyword>
<dbReference type="AlphaFoldDB" id="E7ML99"/>
<dbReference type="InterPro" id="IPR016152">
    <property type="entry name" value="PTrfase/Anion_transptr"/>
</dbReference>
<comment type="caution">
    <text evidence="12">The sequence shown here is derived from an EMBL/GenBank/DDBJ whole genome shotgun (WGS) entry which is preliminary data.</text>
</comment>
<reference evidence="12 13" key="1">
    <citation type="submission" date="2010-08" db="EMBL/GenBank/DDBJ databases">
        <authorList>
            <person name="Weinstock G."/>
            <person name="Sodergren E."/>
            <person name="Clifton S."/>
            <person name="Fulton L."/>
            <person name="Fulton B."/>
            <person name="Courtney L."/>
            <person name="Fronick C."/>
            <person name="Harrison M."/>
            <person name="Strong C."/>
            <person name="Farmer C."/>
            <person name="Delahaunty K."/>
            <person name="Markovic C."/>
            <person name="Hall O."/>
            <person name="Minx P."/>
            <person name="Tomlinson C."/>
            <person name="Mitreva M."/>
            <person name="Hou S."/>
            <person name="Chen J."/>
            <person name="Wollam A."/>
            <person name="Pepin K.H."/>
            <person name="Johnson M."/>
            <person name="Bhonagiri V."/>
            <person name="Zhang X."/>
            <person name="Suruliraj S."/>
            <person name="Warren W."/>
            <person name="Chinwalla A."/>
            <person name="Mardis E.R."/>
            <person name="Wilson R.K."/>
        </authorList>
    </citation>
    <scope>NUCLEOTIDE SEQUENCE [LARGE SCALE GENOMIC DNA]</scope>
    <source>
        <strain evidence="12 13">F0204</strain>
    </source>
</reference>
<dbReference type="GO" id="GO:0016301">
    <property type="term" value="F:kinase activity"/>
    <property type="evidence" value="ECO:0007669"/>
    <property type="project" value="UniProtKB-KW"/>
</dbReference>
<comment type="subcellular location">
    <subcellularLocation>
        <location evidence="1">Cytoplasm</location>
    </subcellularLocation>
</comment>
<dbReference type="EMBL" id="AECQ01000004">
    <property type="protein sequence ID" value="EFW25222.1"/>
    <property type="molecule type" value="Genomic_DNA"/>
</dbReference>
<evidence type="ECO:0000256" key="10">
    <source>
        <dbReference type="ARBA" id="ARBA00042072"/>
    </source>
</evidence>
<dbReference type="RefSeq" id="WP_006525231.1">
    <property type="nucleotide sequence ID" value="NZ_GL637645.1"/>
</dbReference>
<dbReference type="PANTHER" id="PTHR36203">
    <property type="entry name" value="ASCORBATE-SPECIFIC PTS SYSTEM EIIA COMPONENT"/>
    <property type="match status" value="1"/>
</dbReference>
<protein>
    <recommendedName>
        <fullName evidence="9">Ascorbate-specific PTS system EIIA component</fullName>
    </recommendedName>
    <alternativeName>
        <fullName evidence="10">Ascorbate-specific phosphotransferase enzyme IIA component</fullName>
    </alternativeName>
</protein>
<keyword evidence="6" id="KW-0598">Phosphotransferase system</keyword>
<evidence type="ECO:0000256" key="6">
    <source>
        <dbReference type="ARBA" id="ARBA00022683"/>
    </source>
</evidence>
<evidence type="ECO:0000256" key="4">
    <source>
        <dbReference type="ARBA" id="ARBA00022553"/>
    </source>
</evidence>
<dbReference type="SUPFAM" id="SSF55804">
    <property type="entry name" value="Phoshotransferase/anion transport protein"/>
    <property type="match status" value="1"/>
</dbReference>
<evidence type="ECO:0000256" key="1">
    <source>
        <dbReference type="ARBA" id="ARBA00004496"/>
    </source>
</evidence>
<keyword evidence="13" id="KW-1185">Reference proteome</keyword>
<comment type="function">
    <text evidence="8">The phosphoenolpyruvate-dependent sugar phosphotransferase system (sugar PTS), a major carbohydrate active transport system, catalyzes the phosphorylation of incoming sugar substrates concomitantly with their translocation across the cell membrane. The enzyme II UlaABC PTS system is involved in ascorbate transport.</text>
</comment>
<dbReference type="Pfam" id="PF00359">
    <property type="entry name" value="PTS_EIIA_2"/>
    <property type="match status" value="1"/>
</dbReference>
<evidence type="ECO:0000313" key="13">
    <source>
        <dbReference type="Proteomes" id="UP000004097"/>
    </source>
</evidence>
<evidence type="ECO:0000256" key="8">
    <source>
        <dbReference type="ARBA" id="ARBA00037387"/>
    </source>
</evidence>
<evidence type="ECO:0000256" key="9">
    <source>
        <dbReference type="ARBA" id="ARBA00041175"/>
    </source>
</evidence>
<keyword evidence="5 12" id="KW-0808">Transferase</keyword>
<dbReference type="InterPro" id="IPR002178">
    <property type="entry name" value="PTS_EIIA_type-2_dom"/>
</dbReference>
<dbReference type="GO" id="GO:0005737">
    <property type="term" value="C:cytoplasm"/>
    <property type="evidence" value="ECO:0007669"/>
    <property type="project" value="UniProtKB-SubCell"/>
</dbReference>
<dbReference type="PROSITE" id="PS51094">
    <property type="entry name" value="PTS_EIIA_TYPE_2"/>
    <property type="match status" value="1"/>
</dbReference>
<dbReference type="HOGENOM" id="CLU_072531_2_0_9"/>
<evidence type="ECO:0000256" key="2">
    <source>
        <dbReference type="ARBA" id="ARBA00022448"/>
    </source>
</evidence>
<sequence length="145" mass="16067">MEELIQKKNIEVNIDVDNWEDAIKSVGNLLMNSKQIEDGYVNSMINSVKELGPYIVLSQGFALAHAAPNTETVHKPSLAIVTLKKPVKFGSPNDPVKVLMCLACMDKATHLDLLSKAAKKLMQENFVENAAKCKTVDELYHVIND</sequence>
<evidence type="ECO:0000256" key="5">
    <source>
        <dbReference type="ARBA" id="ARBA00022679"/>
    </source>
</evidence>
<dbReference type="Proteomes" id="UP000004097">
    <property type="component" value="Unassembled WGS sequence"/>
</dbReference>
<evidence type="ECO:0000259" key="11">
    <source>
        <dbReference type="PROSITE" id="PS51094"/>
    </source>
</evidence>
<dbReference type="InterPro" id="IPR051351">
    <property type="entry name" value="Ascorbate-PTS_EIIA_comp"/>
</dbReference>
<gene>
    <name evidence="12" type="ORF">HMPREF9430_00390</name>
</gene>
<dbReference type="CDD" id="cd00211">
    <property type="entry name" value="PTS_IIA_fru"/>
    <property type="match status" value="1"/>
</dbReference>
<keyword evidence="2" id="KW-0813">Transport</keyword>
<keyword evidence="3" id="KW-0963">Cytoplasm</keyword>
<dbReference type="Gene3D" id="3.40.930.10">
    <property type="entry name" value="Mannitol-specific EII, Chain A"/>
    <property type="match status" value="1"/>
</dbReference>
<evidence type="ECO:0000256" key="3">
    <source>
        <dbReference type="ARBA" id="ARBA00022490"/>
    </source>
</evidence>
<dbReference type="OrthoDB" id="3175596at2"/>
<dbReference type="PANTHER" id="PTHR36203:SF1">
    <property type="entry name" value="ASCORBATE-SPECIFIC PTS SYSTEM EIIA COMPONENT"/>
    <property type="match status" value="1"/>
</dbReference>
<evidence type="ECO:0000313" key="12">
    <source>
        <dbReference type="EMBL" id="EFW25222.1"/>
    </source>
</evidence>
<dbReference type="STRING" id="706433.HMPREF9430_00390"/>
<feature type="domain" description="PTS EIIA type-2" evidence="11">
    <location>
        <begin position="3"/>
        <end position="145"/>
    </location>
</feature>
<keyword evidence="7" id="KW-0418">Kinase</keyword>
<dbReference type="GO" id="GO:0009401">
    <property type="term" value="P:phosphoenolpyruvate-dependent sugar phosphotransferase system"/>
    <property type="evidence" value="ECO:0007669"/>
    <property type="project" value="UniProtKB-KW"/>
</dbReference>
<accession>E7ML99</accession>
<name>E7ML99_9FIRM</name>
<dbReference type="eggNOG" id="COG1762">
    <property type="taxonomic scope" value="Bacteria"/>
</dbReference>
<keyword evidence="12" id="KW-0670">Pyruvate</keyword>
<proteinExistence type="predicted"/>
<organism evidence="12 13">
    <name type="scientific">Solobacterium moorei F0204</name>
    <dbReference type="NCBI Taxonomy" id="706433"/>
    <lineage>
        <taxon>Bacteria</taxon>
        <taxon>Bacillati</taxon>
        <taxon>Bacillota</taxon>
        <taxon>Erysipelotrichia</taxon>
        <taxon>Erysipelotrichales</taxon>
        <taxon>Erysipelotrichaceae</taxon>
        <taxon>Solobacterium</taxon>
    </lineage>
</organism>